<organism evidence="1 2">
    <name type="scientific">Hymenobacter persicinus</name>
    <dbReference type="NCBI Taxonomy" id="2025506"/>
    <lineage>
        <taxon>Bacteria</taxon>
        <taxon>Pseudomonadati</taxon>
        <taxon>Bacteroidota</taxon>
        <taxon>Cytophagia</taxon>
        <taxon>Cytophagales</taxon>
        <taxon>Hymenobacteraceae</taxon>
        <taxon>Hymenobacter</taxon>
    </lineage>
</organism>
<proteinExistence type="predicted"/>
<gene>
    <name evidence="1" type="ORF">EWM57_05465</name>
</gene>
<sequence>MWYFLFILLPLLLSPVANPLILASVEQHEKHGCIDLQGQVVIPIAYDDLGVWQEGLLAVNRGAKTKNFLKRGGPWGFCNPQGQEVIPIRYEEVYGFCEGLAAVRIGKKWGFINPQGELIIPAQFRAVGSFHNGLSAAANATGKWGYLTNKGQWHIAPAYDTVLPFEDGLARVYRRLTKRNEYGEEEGLYGLINRQGEPVLEPCYHSIGSFHDGLARVEVAGSESSVYTKYGYINRQGELAIPAIYDRAEDFSSGRAAVGMVDPQAPKPSFGRALHYGYIDETGRQIVPPQYSRVTSFTGAYAVVERGPQVRVYFLETDSTGQIHNADQLPAAALLDRQGNRVLDFDYRHLNLLEGGLLLASRRTLSGMGVITIAGEVVLPFEYVNLKYLGHDLFMDNNGTVDEEVLVVNRHQHLLFHRQDVGMPAGKYEFGVFHVRTEGLRKSGLVDTTGRWVVPPIYDRISSLQEVIN</sequence>
<dbReference type="InterPro" id="IPR032774">
    <property type="entry name" value="WG_beta_rep"/>
</dbReference>
<protein>
    <submittedName>
        <fullName evidence="1">WG repeat-containing protein</fullName>
    </submittedName>
</protein>
<dbReference type="PANTHER" id="PTHR37841:SF1">
    <property type="entry name" value="DUF3298 DOMAIN-CONTAINING PROTEIN"/>
    <property type="match status" value="1"/>
</dbReference>
<dbReference type="Pfam" id="PF14903">
    <property type="entry name" value="WG_beta_rep"/>
    <property type="match status" value="7"/>
</dbReference>
<dbReference type="EMBL" id="SEWE01000008">
    <property type="protein sequence ID" value="RYU81829.1"/>
    <property type="molecule type" value="Genomic_DNA"/>
</dbReference>
<name>A0A4Q5LE20_9BACT</name>
<accession>A0A4Q5LE20</accession>
<reference evidence="1 2" key="1">
    <citation type="submission" date="2019-02" db="EMBL/GenBank/DDBJ databases">
        <title>Bacterial novel species isolated from soil.</title>
        <authorList>
            <person name="Jung H.-Y."/>
        </authorList>
    </citation>
    <scope>NUCLEOTIDE SEQUENCE [LARGE SCALE GENOMIC DNA]</scope>
    <source>
        <strain evidence="1 2">1-3-3-3</strain>
    </source>
</reference>
<comment type="caution">
    <text evidence="1">The sequence shown here is derived from an EMBL/GenBank/DDBJ whole genome shotgun (WGS) entry which is preliminary data.</text>
</comment>
<dbReference type="OrthoDB" id="2485468at2"/>
<evidence type="ECO:0000313" key="1">
    <source>
        <dbReference type="EMBL" id="RYU81829.1"/>
    </source>
</evidence>
<dbReference type="AlphaFoldDB" id="A0A4Q5LE20"/>
<dbReference type="Proteomes" id="UP000294155">
    <property type="component" value="Unassembled WGS sequence"/>
</dbReference>
<dbReference type="PANTHER" id="PTHR37841">
    <property type="entry name" value="GLR2918 PROTEIN"/>
    <property type="match status" value="1"/>
</dbReference>
<dbReference type="SUPFAM" id="SSF69360">
    <property type="entry name" value="Cell wall binding repeat"/>
    <property type="match status" value="1"/>
</dbReference>
<keyword evidence="2" id="KW-1185">Reference proteome</keyword>
<evidence type="ECO:0000313" key="2">
    <source>
        <dbReference type="Proteomes" id="UP000294155"/>
    </source>
</evidence>